<evidence type="ECO:0000313" key="2">
    <source>
        <dbReference type="Proteomes" id="UP000830768"/>
    </source>
</evidence>
<gene>
    <name evidence="1" type="ORF">LCI18_005692</name>
</gene>
<accession>A0ACD3Z0L5</accession>
<proteinExistence type="predicted"/>
<reference evidence="1" key="1">
    <citation type="submission" date="2021-11" db="EMBL/GenBank/DDBJ databases">
        <title>Fusarium solani-melongenae Genome sequencing and assembly.</title>
        <authorList>
            <person name="Xie S."/>
            <person name="Huang L."/>
            <person name="Zhang X."/>
        </authorList>
    </citation>
    <scope>NUCLEOTIDE SEQUENCE</scope>
    <source>
        <strain evidence="1">CRI 24-3</strain>
    </source>
</reference>
<sequence length="78" mass="9125">MVDVTSFIQSDHSQWRCKRCKRRNRMSAAHCRHCKRSRRLGTKALNDAGVVIGKLRIVNTVGDEFWEYFDIITVVVEE</sequence>
<protein>
    <submittedName>
        <fullName evidence="1">Uncharacterized protein</fullName>
    </submittedName>
</protein>
<evidence type="ECO:0000313" key="1">
    <source>
        <dbReference type="EMBL" id="UPK94757.1"/>
    </source>
</evidence>
<dbReference type="EMBL" id="CP090033">
    <property type="protein sequence ID" value="UPK94757.1"/>
    <property type="molecule type" value="Genomic_DNA"/>
</dbReference>
<dbReference type="Proteomes" id="UP000830768">
    <property type="component" value="Chromosome 4"/>
</dbReference>
<organism evidence="1 2">
    <name type="scientific">Fusarium solani subsp. cucurbitae</name>
    <name type="common">Neocosmosporum cucurbitae</name>
    <dbReference type="NCBI Taxonomy" id="2747967"/>
    <lineage>
        <taxon>Eukaryota</taxon>
        <taxon>Fungi</taxon>
        <taxon>Dikarya</taxon>
        <taxon>Ascomycota</taxon>
        <taxon>Pezizomycotina</taxon>
        <taxon>Sordariomycetes</taxon>
        <taxon>Hypocreomycetidae</taxon>
        <taxon>Hypocreales</taxon>
        <taxon>Nectriaceae</taxon>
        <taxon>Fusarium</taxon>
        <taxon>Fusarium solani species complex</taxon>
    </lineage>
</organism>
<name>A0ACD3Z0L5_FUSSC</name>
<keyword evidence="2" id="KW-1185">Reference proteome</keyword>